<gene>
    <name evidence="5" type="ORF">KC01_LOCUS2641</name>
</gene>
<organism evidence="5 6">
    <name type="scientific">Knipowitschia caucasica</name>
    <name type="common">Caucasian dwarf goby</name>
    <name type="synonym">Pomatoschistus caucasicus</name>
    <dbReference type="NCBI Taxonomy" id="637954"/>
    <lineage>
        <taxon>Eukaryota</taxon>
        <taxon>Metazoa</taxon>
        <taxon>Chordata</taxon>
        <taxon>Craniata</taxon>
        <taxon>Vertebrata</taxon>
        <taxon>Euteleostomi</taxon>
        <taxon>Actinopterygii</taxon>
        <taxon>Neopterygii</taxon>
        <taxon>Teleostei</taxon>
        <taxon>Neoteleostei</taxon>
        <taxon>Acanthomorphata</taxon>
        <taxon>Gobiaria</taxon>
        <taxon>Gobiiformes</taxon>
        <taxon>Gobioidei</taxon>
        <taxon>Gobiidae</taxon>
        <taxon>Gobiinae</taxon>
        <taxon>Knipowitschia</taxon>
    </lineage>
</organism>
<dbReference type="EMBL" id="OZ035832">
    <property type="protein sequence ID" value="CAL1570325.1"/>
    <property type="molecule type" value="Genomic_DNA"/>
</dbReference>
<dbReference type="Pfam" id="PF04548">
    <property type="entry name" value="AIG1"/>
    <property type="match status" value="1"/>
</dbReference>
<reference evidence="5 6" key="1">
    <citation type="submission" date="2024-04" db="EMBL/GenBank/DDBJ databases">
        <authorList>
            <person name="Waldvogel A.-M."/>
            <person name="Schoenle A."/>
        </authorList>
    </citation>
    <scope>NUCLEOTIDE SEQUENCE [LARGE SCALE GENOMIC DNA]</scope>
</reference>
<evidence type="ECO:0000256" key="3">
    <source>
        <dbReference type="ARBA" id="ARBA00023134"/>
    </source>
</evidence>
<dbReference type="InterPro" id="IPR006703">
    <property type="entry name" value="G_AIG1"/>
</dbReference>
<accession>A0AAV2J0T4</accession>
<dbReference type="Gene3D" id="3.40.50.300">
    <property type="entry name" value="P-loop containing nucleotide triphosphate hydrolases"/>
    <property type="match status" value="1"/>
</dbReference>
<evidence type="ECO:0000256" key="2">
    <source>
        <dbReference type="ARBA" id="ARBA00022741"/>
    </source>
</evidence>
<dbReference type="PANTHER" id="PTHR10903">
    <property type="entry name" value="GTPASE, IMAP FAMILY MEMBER-RELATED"/>
    <property type="match status" value="1"/>
</dbReference>
<comment type="similarity">
    <text evidence="1">Belongs to the TRAFAC class TrmE-Era-EngA-EngB-Septin-like GTPase superfamily. AIG1/Toc34/Toc159-like paraseptin GTPase family. IAN subfamily.</text>
</comment>
<name>A0AAV2J0T4_KNICA</name>
<evidence type="ECO:0000313" key="6">
    <source>
        <dbReference type="Proteomes" id="UP001497482"/>
    </source>
</evidence>
<protein>
    <recommendedName>
        <fullName evidence="4">AIG1-type G domain-containing protein</fullName>
    </recommendedName>
</protein>
<dbReference type="PROSITE" id="PS51720">
    <property type="entry name" value="G_AIG1"/>
    <property type="match status" value="1"/>
</dbReference>
<dbReference type="InterPro" id="IPR045058">
    <property type="entry name" value="GIMA/IAN/Toc"/>
</dbReference>
<keyword evidence="3" id="KW-0342">GTP-binding</keyword>
<evidence type="ECO:0000259" key="4">
    <source>
        <dbReference type="PROSITE" id="PS51720"/>
    </source>
</evidence>
<sequence length="194" mass="20127">MARPSSIDSTFDGEIRVVLIGKTGNGKSASGNTLLNQNVFASVLSPSSVTSESQKSRGTVHGRRLAVIDTPGIFDTKYKEKEVVQKLKTCISMSAPGPHAFLIVINLTRFTEEEQKSVELIQHLFGPKATEYSMVLFTHVLAFAEAGVAIGTGAGTVCGPVGMGVGAVVGGLAGVALGLVPAAVVAIKNQCVTQ</sequence>
<dbReference type="SUPFAM" id="SSF52540">
    <property type="entry name" value="P-loop containing nucleoside triphosphate hydrolases"/>
    <property type="match status" value="1"/>
</dbReference>
<dbReference type="InterPro" id="IPR027417">
    <property type="entry name" value="P-loop_NTPase"/>
</dbReference>
<keyword evidence="6" id="KW-1185">Reference proteome</keyword>
<dbReference type="AlphaFoldDB" id="A0AAV2J0T4"/>
<proteinExistence type="inferred from homology"/>
<dbReference type="PANTHER" id="PTHR10903:SF112">
    <property type="entry name" value="SI:CH211-113E8.5"/>
    <property type="match status" value="1"/>
</dbReference>
<evidence type="ECO:0000256" key="1">
    <source>
        <dbReference type="ARBA" id="ARBA00008535"/>
    </source>
</evidence>
<dbReference type="Proteomes" id="UP001497482">
    <property type="component" value="Chromosome 10"/>
</dbReference>
<dbReference type="FunFam" id="3.40.50.300:FF:000366">
    <property type="entry name" value="GTPase, IMAP family member 2"/>
    <property type="match status" value="1"/>
</dbReference>
<evidence type="ECO:0000313" key="5">
    <source>
        <dbReference type="EMBL" id="CAL1570325.1"/>
    </source>
</evidence>
<feature type="domain" description="AIG1-type G" evidence="4">
    <location>
        <begin position="12"/>
        <end position="194"/>
    </location>
</feature>
<keyword evidence="2" id="KW-0547">Nucleotide-binding</keyword>
<dbReference type="GO" id="GO:0005525">
    <property type="term" value="F:GTP binding"/>
    <property type="evidence" value="ECO:0007669"/>
    <property type="project" value="UniProtKB-KW"/>
</dbReference>